<dbReference type="EMBL" id="KL142390">
    <property type="protein sequence ID" value="KDR72112.1"/>
    <property type="molecule type" value="Genomic_DNA"/>
</dbReference>
<evidence type="ECO:0000313" key="2">
    <source>
        <dbReference type="Proteomes" id="UP000027222"/>
    </source>
</evidence>
<evidence type="ECO:0000313" key="1">
    <source>
        <dbReference type="EMBL" id="KDR72112.1"/>
    </source>
</evidence>
<dbReference type="OrthoDB" id="3001771at2759"/>
<proteinExistence type="predicted"/>
<name>A0A067SPY9_GALM3</name>
<evidence type="ECO:0008006" key="3">
    <source>
        <dbReference type="Google" id="ProtNLM"/>
    </source>
</evidence>
<keyword evidence="2" id="KW-1185">Reference proteome</keyword>
<reference evidence="2" key="1">
    <citation type="journal article" date="2014" name="Proc. Natl. Acad. Sci. U.S.A.">
        <title>Extensive sampling of basidiomycete genomes demonstrates inadequacy of the white-rot/brown-rot paradigm for wood decay fungi.</title>
        <authorList>
            <person name="Riley R."/>
            <person name="Salamov A.A."/>
            <person name="Brown D.W."/>
            <person name="Nagy L.G."/>
            <person name="Floudas D."/>
            <person name="Held B.W."/>
            <person name="Levasseur A."/>
            <person name="Lombard V."/>
            <person name="Morin E."/>
            <person name="Otillar R."/>
            <person name="Lindquist E.A."/>
            <person name="Sun H."/>
            <person name="LaButti K.M."/>
            <person name="Schmutz J."/>
            <person name="Jabbour D."/>
            <person name="Luo H."/>
            <person name="Baker S.E."/>
            <person name="Pisabarro A.G."/>
            <person name="Walton J.D."/>
            <person name="Blanchette R.A."/>
            <person name="Henrissat B."/>
            <person name="Martin F."/>
            <person name="Cullen D."/>
            <person name="Hibbett D.S."/>
            <person name="Grigoriev I.V."/>
        </authorList>
    </citation>
    <scope>NUCLEOTIDE SEQUENCE [LARGE SCALE GENOMIC DNA]</scope>
    <source>
        <strain evidence="2">CBS 339.88</strain>
    </source>
</reference>
<protein>
    <recommendedName>
        <fullName evidence="3">F-box domain-containing protein</fullName>
    </recommendedName>
</protein>
<dbReference type="AlphaFoldDB" id="A0A067SPY9"/>
<dbReference type="Proteomes" id="UP000027222">
    <property type="component" value="Unassembled WGS sequence"/>
</dbReference>
<dbReference type="STRING" id="685588.A0A067SPY9"/>
<accession>A0A067SPY9</accession>
<gene>
    <name evidence="1" type="ORF">GALMADRAFT_774945</name>
</gene>
<sequence>MPGALTKLPVELHTAILNYLQAQCQDYNAERDAPILTLFPCNAASVCRLWRDILGKMLTPDRWKKVVFDVAHEPALLDAFSWTMNMKKIEVVVYNSSSGSGTDKGHEKRRVAAIVSALRPHMQRFKAIVFDVEYSSSLPPPNTFFLEEALFVELRLSSRIDDIDIRAETFGMTLDKSWPPFETYFPRLRVLSLTGFWFMYLALHVPDPGWFRELQETSWPLDLTVSHFTFLPHGNYTLEKLISLLSQLDLARISFRDLSLSPFHDAQSAPSTGTSHPKVSSIHFENVSRDFISHFYSLAPITVFHQLSFERCSIPTITDVLNVQTLKLKGIIDNDDDHSEGQASSLRHIISAWRGIHLIIDTCPSFDDALLAWMGSEIEFTSIGSSDSNPNKVYSAFPARGIVNLTIQDCSNFTPSALQQLVKKRNTVTPLPLTPAAENQGREQDAPIRHLSVFGKVPSLSEEDTRWFGGNSKDMVVNWKVMNDGAVQENFYLCHI</sequence>
<dbReference type="HOGENOM" id="CLU_027732_2_0_1"/>
<organism evidence="1 2">
    <name type="scientific">Galerina marginata (strain CBS 339.88)</name>
    <dbReference type="NCBI Taxonomy" id="685588"/>
    <lineage>
        <taxon>Eukaryota</taxon>
        <taxon>Fungi</taxon>
        <taxon>Dikarya</taxon>
        <taxon>Basidiomycota</taxon>
        <taxon>Agaricomycotina</taxon>
        <taxon>Agaricomycetes</taxon>
        <taxon>Agaricomycetidae</taxon>
        <taxon>Agaricales</taxon>
        <taxon>Agaricineae</taxon>
        <taxon>Strophariaceae</taxon>
        <taxon>Galerina</taxon>
    </lineage>
</organism>